<dbReference type="SMART" id="SM00342">
    <property type="entry name" value="HTH_ARAC"/>
    <property type="match status" value="1"/>
</dbReference>
<accession>A0A848GY89</accession>
<keyword evidence="2" id="KW-0804">Transcription</keyword>
<dbReference type="Gene3D" id="1.10.10.60">
    <property type="entry name" value="Homeodomain-like"/>
    <property type="match status" value="1"/>
</dbReference>
<dbReference type="Pfam" id="PF12833">
    <property type="entry name" value="HTH_18"/>
    <property type="match status" value="1"/>
</dbReference>
<keyword evidence="1" id="KW-0805">Transcription regulation</keyword>
<dbReference type="GO" id="GO:0003700">
    <property type="term" value="F:DNA-binding transcription factor activity"/>
    <property type="evidence" value="ECO:0007669"/>
    <property type="project" value="InterPro"/>
</dbReference>
<evidence type="ECO:0000259" key="3">
    <source>
        <dbReference type="PROSITE" id="PS01124"/>
    </source>
</evidence>
<reference evidence="4 5" key="1">
    <citation type="submission" date="2020-04" db="EMBL/GenBank/DDBJ databases">
        <title>Ramlibacter sp. G-1-2-2 isolated from soil.</title>
        <authorList>
            <person name="Dahal R.H."/>
        </authorList>
    </citation>
    <scope>NUCLEOTIDE SEQUENCE [LARGE SCALE GENOMIC DNA]</scope>
    <source>
        <strain evidence="4 5">G-1-2-2</strain>
    </source>
</reference>
<dbReference type="InterPro" id="IPR009057">
    <property type="entry name" value="Homeodomain-like_sf"/>
</dbReference>
<evidence type="ECO:0000313" key="5">
    <source>
        <dbReference type="Proteomes" id="UP000541185"/>
    </source>
</evidence>
<organism evidence="4 5">
    <name type="scientific">Ramlibacter agri</name>
    <dbReference type="NCBI Taxonomy" id="2728837"/>
    <lineage>
        <taxon>Bacteria</taxon>
        <taxon>Pseudomonadati</taxon>
        <taxon>Pseudomonadota</taxon>
        <taxon>Betaproteobacteria</taxon>
        <taxon>Burkholderiales</taxon>
        <taxon>Comamonadaceae</taxon>
        <taxon>Ramlibacter</taxon>
    </lineage>
</organism>
<sequence>MSMPAPLSSALNQIWTPRASLSACVRAVMLRDTRGLALDDWQRLSYFPATPLCSLGWRFEGDAELVDAALPQREASPQDPRTPITPRLTLVGPFNAPSVVYSPGPSHGMMLLLMPDALQLLTGIEPAAIANRVVDALPLLPPEWRTWAEGLFWLPDDAARLAAIEAFLEPRWQAVRPTRASLAARYADWTRHLAMRAALTAPGRSLRQVERHIKRWAGQPMRELQGVSRLEQAFYARLAAEKENTARWSDVAADCGYADQAHFTRATRRMTGFPPDELRRRIRDHEGFWAYRLWM</sequence>
<dbReference type="AlphaFoldDB" id="A0A848GY89"/>
<dbReference type="GO" id="GO:0043565">
    <property type="term" value="F:sequence-specific DNA binding"/>
    <property type="evidence" value="ECO:0007669"/>
    <property type="project" value="InterPro"/>
</dbReference>
<dbReference type="EMBL" id="JABBFX010000001">
    <property type="protein sequence ID" value="NML42279.1"/>
    <property type="molecule type" value="Genomic_DNA"/>
</dbReference>
<keyword evidence="5" id="KW-1185">Reference proteome</keyword>
<dbReference type="SUPFAM" id="SSF46689">
    <property type="entry name" value="Homeodomain-like"/>
    <property type="match status" value="1"/>
</dbReference>
<evidence type="ECO:0000256" key="1">
    <source>
        <dbReference type="ARBA" id="ARBA00023015"/>
    </source>
</evidence>
<dbReference type="Proteomes" id="UP000541185">
    <property type="component" value="Unassembled WGS sequence"/>
</dbReference>
<protein>
    <submittedName>
        <fullName evidence="4">Helix-turn-helix transcriptional regulator</fullName>
    </submittedName>
</protein>
<dbReference type="PROSITE" id="PS01124">
    <property type="entry name" value="HTH_ARAC_FAMILY_2"/>
    <property type="match status" value="1"/>
</dbReference>
<dbReference type="RefSeq" id="WP_169416498.1">
    <property type="nucleotide sequence ID" value="NZ_JABBFX010000001.1"/>
</dbReference>
<name>A0A848GY89_9BURK</name>
<proteinExistence type="predicted"/>
<feature type="domain" description="HTH araC/xylS-type" evidence="3">
    <location>
        <begin position="205"/>
        <end position="281"/>
    </location>
</feature>
<evidence type="ECO:0000313" key="4">
    <source>
        <dbReference type="EMBL" id="NML42279.1"/>
    </source>
</evidence>
<comment type="caution">
    <text evidence="4">The sequence shown here is derived from an EMBL/GenBank/DDBJ whole genome shotgun (WGS) entry which is preliminary data.</text>
</comment>
<gene>
    <name evidence="4" type="ORF">HHL11_00865</name>
</gene>
<dbReference type="InterPro" id="IPR018060">
    <property type="entry name" value="HTH_AraC"/>
</dbReference>
<evidence type="ECO:0000256" key="2">
    <source>
        <dbReference type="ARBA" id="ARBA00023163"/>
    </source>
</evidence>